<dbReference type="SUPFAM" id="SSF56214">
    <property type="entry name" value="4'-phosphopantetheinyl transferase"/>
    <property type="match status" value="1"/>
</dbReference>
<sequence>MIKGLFPTGVAAVEAFDDATPAPLYPEESALLGNAVAKRRDEFATARRCARQALGLLGHPPGPIMAGPRREPLWPAGVTGAITHCAGYRAAVVARAGEFSTLGVDAEPHGPLPDGILETIAGPAERQHLALLRRRHPAVHWDRLLFSAKETVFKAWYPLTERWLDFDEATVTFDAGRATFAARLLVPGPVVGGIELGGFSGRWLVGRGLLVTGIAVAALRPAVTMHPLPDLIGY</sequence>
<dbReference type="InterPro" id="IPR041354">
    <property type="entry name" value="4PPT_N"/>
</dbReference>
<evidence type="ECO:0000259" key="2">
    <source>
        <dbReference type="Pfam" id="PF01648"/>
    </source>
</evidence>
<dbReference type="PANTHER" id="PTHR38096:SF1">
    <property type="entry name" value="ENTEROBACTIN SYNTHASE COMPONENT D"/>
    <property type="match status" value="1"/>
</dbReference>
<keyword evidence="1 4" id="KW-0808">Transferase</keyword>
<gene>
    <name evidence="4" type="ORF">ACFFTR_39675</name>
</gene>
<name>A0ABV5MK46_9ACTN</name>
<keyword evidence="5" id="KW-1185">Reference proteome</keyword>
<comment type="caution">
    <text evidence="4">The sequence shown here is derived from an EMBL/GenBank/DDBJ whole genome shotgun (WGS) entry which is preliminary data.</text>
</comment>
<dbReference type="GO" id="GO:0016740">
    <property type="term" value="F:transferase activity"/>
    <property type="evidence" value="ECO:0007669"/>
    <property type="project" value="UniProtKB-KW"/>
</dbReference>
<dbReference type="InterPro" id="IPR003542">
    <property type="entry name" value="Enbac_synth_compD-like"/>
</dbReference>
<evidence type="ECO:0000259" key="3">
    <source>
        <dbReference type="Pfam" id="PF17837"/>
    </source>
</evidence>
<protein>
    <submittedName>
        <fullName evidence="4">4'-phosphopantetheinyl transferase</fullName>
    </submittedName>
</protein>
<dbReference type="RefSeq" id="WP_223092876.1">
    <property type="nucleotide sequence ID" value="NZ_CP061913.1"/>
</dbReference>
<reference evidence="4 5" key="1">
    <citation type="submission" date="2024-09" db="EMBL/GenBank/DDBJ databases">
        <authorList>
            <person name="Sun Q."/>
            <person name="Mori K."/>
        </authorList>
    </citation>
    <scope>NUCLEOTIDE SEQUENCE [LARGE SCALE GENOMIC DNA]</scope>
    <source>
        <strain evidence="4 5">JCM 3307</strain>
    </source>
</reference>
<evidence type="ECO:0000313" key="4">
    <source>
        <dbReference type="EMBL" id="MFB9449234.1"/>
    </source>
</evidence>
<evidence type="ECO:0000313" key="5">
    <source>
        <dbReference type="Proteomes" id="UP001589608"/>
    </source>
</evidence>
<accession>A0ABV5MK46</accession>
<dbReference type="Pfam" id="PF01648">
    <property type="entry name" value="ACPS"/>
    <property type="match status" value="1"/>
</dbReference>
<evidence type="ECO:0000256" key="1">
    <source>
        <dbReference type="ARBA" id="ARBA00022679"/>
    </source>
</evidence>
<dbReference type="PRINTS" id="PR01399">
    <property type="entry name" value="ENTSNTHTASED"/>
</dbReference>
<dbReference type="EMBL" id="JBHMCA010000064">
    <property type="protein sequence ID" value="MFB9449234.1"/>
    <property type="molecule type" value="Genomic_DNA"/>
</dbReference>
<feature type="domain" description="4'-phosphopantetheinyl transferase" evidence="2">
    <location>
        <begin position="102"/>
        <end position="179"/>
    </location>
</feature>
<organism evidence="4 5">
    <name type="scientific">Dactylosporangium vinaceum</name>
    <dbReference type="NCBI Taxonomy" id="53362"/>
    <lineage>
        <taxon>Bacteria</taxon>
        <taxon>Bacillati</taxon>
        <taxon>Actinomycetota</taxon>
        <taxon>Actinomycetes</taxon>
        <taxon>Micromonosporales</taxon>
        <taxon>Micromonosporaceae</taxon>
        <taxon>Dactylosporangium</taxon>
    </lineage>
</organism>
<dbReference type="InterPro" id="IPR008278">
    <property type="entry name" value="4-PPantetheinyl_Trfase_dom"/>
</dbReference>
<dbReference type="Pfam" id="PF17837">
    <property type="entry name" value="4PPT_N"/>
    <property type="match status" value="1"/>
</dbReference>
<feature type="domain" description="4'-phosphopantetheinyl transferase N-terminal" evidence="3">
    <location>
        <begin position="27"/>
        <end position="94"/>
    </location>
</feature>
<dbReference type="InterPro" id="IPR037143">
    <property type="entry name" value="4-PPantetheinyl_Trfase_dom_sf"/>
</dbReference>
<proteinExistence type="predicted"/>
<dbReference type="PANTHER" id="PTHR38096">
    <property type="entry name" value="ENTEROBACTIN SYNTHASE COMPONENT D"/>
    <property type="match status" value="1"/>
</dbReference>
<dbReference type="Proteomes" id="UP001589608">
    <property type="component" value="Unassembled WGS sequence"/>
</dbReference>